<sequence length="449" mass="49305">MGIPVQPNSQKDFSVAVVGGGVCGLLTAIGLIRAGIKIEIFEAASKYGEVGAGLGIGPNAVQALERLGLLDDVVTFVAPLPRARPIRFLFGEGDNDLIYEYPVKESDGLLHTHRATLLDAFAQFIDPKVTPTHFNTRCTSIHPSSVNPSRTVLTFSDGSTHETDLVIGADGIKSCVRNFIVGGDASSRLAYTNTIAYRGLIPMDRIRKAGMKTSVYPEQCCFQGDGKVSLSFFTACKWYAHLVPQHIITFPIDNEKLLNVVACVTDFSLPIGKVPCPEGDSWVVPSSKEEMLNDFKEWGNDPLKLLNCIDHPNKWYLHGLYPPLESFVEGHVALVGDAAHAMLPHLGGGVGQGIEDCYVIARLLVHPQTRVSNLEAVLQAYDRVRRPRANEVLWRSKCNGDVYEGHGASGASAEGRFKDMYNVWEDIWHHDLDADVQRGVDWLKEQGHF</sequence>
<protein>
    <recommendedName>
        <fullName evidence="5">FAD-binding domain-containing protein</fullName>
    </recommendedName>
</protein>
<keyword evidence="2" id="KW-0274">FAD</keyword>
<dbReference type="PANTHER" id="PTHR46720:SF3">
    <property type="entry name" value="FAD-BINDING DOMAIN-CONTAINING PROTEIN-RELATED"/>
    <property type="match status" value="1"/>
</dbReference>
<dbReference type="InterPro" id="IPR051104">
    <property type="entry name" value="FAD_monoxygenase"/>
</dbReference>
<organism evidence="6 7">
    <name type="scientific">Hericium alpestre</name>
    <dbReference type="NCBI Taxonomy" id="135208"/>
    <lineage>
        <taxon>Eukaryota</taxon>
        <taxon>Fungi</taxon>
        <taxon>Dikarya</taxon>
        <taxon>Basidiomycota</taxon>
        <taxon>Agaricomycotina</taxon>
        <taxon>Agaricomycetes</taxon>
        <taxon>Russulales</taxon>
        <taxon>Hericiaceae</taxon>
        <taxon>Hericium</taxon>
    </lineage>
</organism>
<dbReference type="InterPro" id="IPR036188">
    <property type="entry name" value="FAD/NAD-bd_sf"/>
</dbReference>
<keyword evidence="4" id="KW-1133">Transmembrane helix</keyword>
<dbReference type="GO" id="GO:0016491">
    <property type="term" value="F:oxidoreductase activity"/>
    <property type="evidence" value="ECO:0007669"/>
    <property type="project" value="UniProtKB-KW"/>
</dbReference>
<dbReference type="SUPFAM" id="SSF54373">
    <property type="entry name" value="FAD-linked reductases, C-terminal domain"/>
    <property type="match status" value="1"/>
</dbReference>
<keyword evidence="3" id="KW-0560">Oxidoreductase</keyword>
<keyword evidence="4" id="KW-0472">Membrane</keyword>
<dbReference type="PRINTS" id="PR00420">
    <property type="entry name" value="RNGMNOXGNASE"/>
</dbReference>
<dbReference type="GO" id="GO:0071949">
    <property type="term" value="F:FAD binding"/>
    <property type="evidence" value="ECO:0007669"/>
    <property type="project" value="InterPro"/>
</dbReference>
<accession>A0A4Z0A900</accession>
<comment type="caution">
    <text evidence="6">The sequence shown here is derived from an EMBL/GenBank/DDBJ whole genome shotgun (WGS) entry which is preliminary data.</text>
</comment>
<dbReference type="Proteomes" id="UP000298061">
    <property type="component" value="Unassembled WGS sequence"/>
</dbReference>
<dbReference type="PANTHER" id="PTHR46720">
    <property type="entry name" value="HYDROXYLASE, PUTATIVE (AFU_ORTHOLOGUE AFUA_3G01460)-RELATED"/>
    <property type="match status" value="1"/>
</dbReference>
<keyword evidence="4" id="KW-0812">Transmembrane</keyword>
<evidence type="ECO:0000256" key="2">
    <source>
        <dbReference type="ARBA" id="ARBA00022827"/>
    </source>
</evidence>
<keyword evidence="7" id="KW-1185">Reference proteome</keyword>
<name>A0A4Z0A900_9AGAM</name>
<feature type="transmembrane region" description="Helical" evidence="4">
    <location>
        <begin position="13"/>
        <end position="36"/>
    </location>
</feature>
<proteinExistence type="predicted"/>
<dbReference type="Pfam" id="PF01494">
    <property type="entry name" value="FAD_binding_3"/>
    <property type="match status" value="2"/>
</dbReference>
<evidence type="ECO:0000256" key="1">
    <source>
        <dbReference type="ARBA" id="ARBA00022630"/>
    </source>
</evidence>
<dbReference type="AlphaFoldDB" id="A0A4Z0A900"/>
<feature type="domain" description="FAD-binding" evidence="5">
    <location>
        <begin position="325"/>
        <end position="393"/>
    </location>
</feature>
<dbReference type="STRING" id="135208.A0A4Z0A900"/>
<dbReference type="SUPFAM" id="SSF51905">
    <property type="entry name" value="FAD/NAD(P)-binding domain"/>
    <property type="match status" value="1"/>
</dbReference>
<evidence type="ECO:0000313" key="6">
    <source>
        <dbReference type="EMBL" id="TFY82399.1"/>
    </source>
</evidence>
<keyword evidence="1" id="KW-0285">Flavoprotein</keyword>
<dbReference type="EMBL" id="SFCI01000112">
    <property type="protein sequence ID" value="TFY82399.1"/>
    <property type="molecule type" value="Genomic_DNA"/>
</dbReference>
<dbReference type="GO" id="GO:0044550">
    <property type="term" value="P:secondary metabolite biosynthetic process"/>
    <property type="evidence" value="ECO:0007669"/>
    <property type="project" value="TreeGrafter"/>
</dbReference>
<reference evidence="6 7" key="1">
    <citation type="submission" date="2019-02" db="EMBL/GenBank/DDBJ databases">
        <title>Genome sequencing of the rare red list fungi Hericium alpestre (H. flagellum).</title>
        <authorList>
            <person name="Buettner E."/>
            <person name="Kellner H."/>
        </authorList>
    </citation>
    <scope>NUCLEOTIDE SEQUENCE [LARGE SCALE GENOMIC DNA]</scope>
    <source>
        <strain evidence="6 7">DSM 108284</strain>
    </source>
</reference>
<evidence type="ECO:0000256" key="4">
    <source>
        <dbReference type="SAM" id="Phobius"/>
    </source>
</evidence>
<feature type="domain" description="FAD-binding" evidence="5">
    <location>
        <begin position="13"/>
        <end position="178"/>
    </location>
</feature>
<dbReference type="Gene3D" id="3.50.50.60">
    <property type="entry name" value="FAD/NAD(P)-binding domain"/>
    <property type="match status" value="1"/>
</dbReference>
<gene>
    <name evidence="6" type="ORF">EWM64_g1611</name>
</gene>
<dbReference type="InterPro" id="IPR002938">
    <property type="entry name" value="FAD-bd"/>
</dbReference>
<evidence type="ECO:0000256" key="3">
    <source>
        <dbReference type="ARBA" id="ARBA00023002"/>
    </source>
</evidence>
<dbReference type="OrthoDB" id="417877at2759"/>
<evidence type="ECO:0000313" key="7">
    <source>
        <dbReference type="Proteomes" id="UP000298061"/>
    </source>
</evidence>
<evidence type="ECO:0000259" key="5">
    <source>
        <dbReference type="Pfam" id="PF01494"/>
    </source>
</evidence>